<dbReference type="InterPro" id="IPR011335">
    <property type="entry name" value="Restrct_endonuc-II-like"/>
</dbReference>
<name>A0A977KVP7_9CYAN</name>
<reference evidence="2" key="1">
    <citation type="submission" date="2021-04" db="EMBL/GenBank/DDBJ databases">
        <title>Genome sequence of Woronichinia naegeliana from Washington state freshwater lake bloom.</title>
        <authorList>
            <person name="Dreher T.W."/>
        </authorList>
    </citation>
    <scope>NUCLEOTIDE SEQUENCE</scope>
    <source>
        <strain evidence="2">WA131</strain>
    </source>
</reference>
<dbReference type="GO" id="GO:0009307">
    <property type="term" value="P:DNA restriction-modification system"/>
    <property type="evidence" value="ECO:0007669"/>
    <property type="project" value="InterPro"/>
</dbReference>
<organism evidence="2">
    <name type="scientific">Woronichinia naegeliana WA131</name>
    <dbReference type="NCBI Taxonomy" id="2824559"/>
    <lineage>
        <taxon>Bacteria</taxon>
        <taxon>Bacillati</taxon>
        <taxon>Cyanobacteriota</taxon>
        <taxon>Cyanophyceae</taxon>
        <taxon>Synechococcales</taxon>
        <taxon>Coelosphaeriaceae</taxon>
        <taxon>Woronichinia</taxon>
    </lineage>
</organism>
<dbReference type="SUPFAM" id="SSF52980">
    <property type="entry name" value="Restriction endonuclease-like"/>
    <property type="match status" value="1"/>
</dbReference>
<accession>A0A977KVP7</accession>
<dbReference type="Pfam" id="PF04471">
    <property type="entry name" value="Mrr_cat"/>
    <property type="match status" value="1"/>
</dbReference>
<dbReference type="EMBL" id="CP073041">
    <property type="protein sequence ID" value="UXE59435.1"/>
    <property type="molecule type" value="Genomic_DNA"/>
</dbReference>
<dbReference type="GO" id="GO:0003677">
    <property type="term" value="F:DNA binding"/>
    <property type="evidence" value="ECO:0007669"/>
    <property type="project" value="InterPro"/>
</dbReference>
<keyword evidence="2" id="KW-0540">Nuclease</keyword>
<protein>
    <submittedName>
        <fullName evidence="2">Restriction endonuclease</fullName>
    </submittedName>
</protein>
<dbReference type="Proteomes" id="UP001065613">
    <property type="component" value="Chromosome"/>
</dbReference>
<evidence type="ECO:0000313" key="2">
    <source>
        <dbReference type="EMBL" id="UXE59435.1"/>
    </source>
</evidence>
<dbReference type="KEGG" id="wna:KA717_26945"/>
<feature type="domain" description="Restriction endonuclease type IV Mrr" evidence="1">
    <location>
        <begin position="4"/>
        <end position="110"/>
    </location>
</feature>
<keyword evidence="2" id="KW-0255">Endonuclease</keyword>
<keyword evidence="2" id="KW-0378">Hydrolase</keyword>
<dbReference type="AlphaFoldDB" id="A0A977KVP7"/>
<dbReference type="InterPro" id="IPR007560">
    <property type="entry name" value="Restrct_endonuc_IV_Mrr"/>
</dbReference>
<proteinExistence type="predicted"/>
<gene>
    <name evidence="2" type="ORF">KA717_26945</name>
</gene>
<sequence>MVHKKNWKEFERIVAAIHIAETKGATVIWNEQIKGRQFDVTIRFKQGLYSYLTIIECKKYTSRVSVDKVEAFVTKSRDANANKSIMISSSEFQSGCIEVAERHNIELFTLTKKIQIPEDLIGNTQEPALDIRNIILKLDGNKTHTLSEENGILEYLVIHSRLFNSNKIYRLGDIIAQNIYDNFPDEFNLPKKQIIDLEGDDKWFIDVPNEFNKKRIYSIQFSYEKILTRSYGGPPFDPHQIHKIHTIYELFDVVRNKVTTIDSLGLPLGFDTIFETGKFYVSPNLGGNYFCKRIDNNIAHLFLVESYAFGILIQVEFTQEIKYQSRYVEILDPKEIKRLTKMYKKIK</sequence>
<dbReference type="Gene3D" id="3.40.1350.10">
    <property type="match status" value="1"/>
</dbReference>
<dbReference type="InterPro" id="IPR011856">
    <property type="entry name" value="tRNA_endonuc-like_dom_sf"/>
</dbReference>
<evidence type="ECO:0000259" key="1">
    <source>
        <dbReference type="Pfam" id="PF04471"/>
    </source>
</evidence>
<dbReference type="GO" id="GO:0004519">
    <property type="term" value="F:endonuclease activity"/>
    <property type="evidence" value="ECO:0007669"/>
    <property type="project" value="UniProtKB-KW"/>
</dbReference>